<dbReference type="Pfam" id="PF10067">
    <property type="entry name" value="DUF2306"/>
    <property type="match status" value="1"/>
</dbReference>
<gene>
    <name evidence="2" type="ORF">ACFO5O_01710</name>
</gene>
<feature type="transmembrane region" description="Helical" evidence="1">
    <location>
        <begin position="53"/>
        <end position="73"/>
    </location>
</feature>
<proteinExistence type="predicted"/>
<dbReference type="RefSeq" id="WP_387960324.1">
    <property type="nucleotide sequence ID" value="NZ_JBHSGP010000004.1"/>
</dbReference>
<sequence>MPYVLWDPSSMERFLGREFWIFTHVSIGMIALLVGPVQFWLGWKGKFISHKRLGKIYLIAIGISSIASFYLAFTTDISWVFGLGLGGLGIAWLLTTGMAVLAIRKQKVLLHREWMTRSYIVTMGFVFFRVFVGITSVFEIGTLFERLEAASWFCWAFPLLFAEISIQRKKLLA</sequence>
<protein>
    <submittedName>
        <fullName evidence="2">DUF2306 domain-containing protein</fullName>
    </submittedName>
</protein>
<organism evidence="2 3">
    <name type="scientific">Geojedonia litorea</name>
    <dbReference type="NCBI Taxonomy" id="1268269"/>
    <lineage>
        <taxon>Bacteria</taxon>
        <taxon>Pseudomonadati</taxon>
        <taxon>Bacteroidota</taxon>
        <taxon>Flavobacteriia</taxon>
        <taxon>Flavobacteriales</taxon>
        <taxon>Flavobacteriaceae</taxon>
        <taxon>Geojedonia</taxon>
    </lineage>
</organism>
<feature type="transmembrane region" description="Helical" evidence="1">
    <location>
        <begin position="20"/>
        <end position="41"/>
    </location>
</feature>
<dbReference type="EMBL" id="JBHSGP010000004">
    <property type="protein sequence ID" value="MFC4721022.1"/>
    <property type="molecule type" value="Genomic_DNA"/>
</dbReference>
<keyword evidence="1" id="KW-1133">Transmembrane helix</keyword>
<dbReference type="Proteomes" id="UP001595953">
    <property type="component" value="Unassembled WGS sequence"/>
</dbReference>
<feature type="transmembrane region" description="Helical" evidence="1">
    <location>
        <begin position="114"/>
        <end position="137"/>
    </location>
</feature>
<name>A0ABV9MYF0_9FLAO</name>
<comment type="caution">
    <text evidence="2">The sequence shown here is derived from an EMBL/GenBank/DDBJ whole genome shotgun (WGS) entry which is preliminary data.</text>
</comment>
<feature type="transmembrane region" description="Helical" evidence="1">
    <location>
        <begin position="79"/>
        <end position="102"/>
    </location>
</feature>
<evidence type="ECO:0000256" key="1">
    <source>
        <dbReference type="SAM" id="Phobius"/>
    </source>
</evidence>
<keyword evidence="3" id="KW-1185">Reference proteome</keyword>
<accession>A0ABV9MYF0</accession>
<reference evidence="3" key="1">
    <citation type="journal article" date="2019" name="Int. J. Syst. Evol. Microbiol.">
        <title>The Global Catalogue of Microorganisms (GCM) 10K type strain sequencing project: providing services to taxonomists for standard genome sequencing and annotation.</title>
        <authorList>
            <consortium name="The Broad Institute Genomics Platform"/>
            <consortium name="The Broad Institute Genome Sequencing Center for Infectious Disease"/>
            <person name="Wu L."/>
            <person name="Ma J."/>
        </authorList>
    </citation>
    <scope>NUCLEOTIDE SEQUENCE [LARGE SCALE GENOMIC DNA]</scope>
    <source>
        <strain evidence="3">CCUG 63682</strain>
    </source>
</reference>
<evidence type="ECO:0000313" key="3">
    <source>
        <dbReference type="Proteomes" id="UP001595953"/>
    </source>
</evidence>
<dbReference type="InterPro" id="IPR018750">
    <property type="entry name" value="DUF2306_membrane"/>
</dbReference>
<evidence type="ECO:0000313" key="2">
    <source>
        <dbReference type="EMBL" id="MFC4721022.1"/>
    </source>
</evidence>
<keyword evidence="1" id="KW-0472">Membrane</keyword>
<feature type="transmembrane region" description="Helical" evidence="1">
    <location>
        <begin position="149"/>
        <end position="166"/>
    </location>
</feature>
<keyword evidence="1" id="KW-0812">Transmembrane</keyword>